<name>A0A2J8LLW0_PANTR</name>
<comment type="caution">
    <text evidence="1">The sequence shown here is derived from an EMBL/GenBank/DDBJ whole genome shotgun (WGS) entry which is preliminary data.</text>
</comment>
<dbReference type="AlphaFoldDB" id="A0A2J8LLW0"/>
<dbReference type="Proteomes" id="UP000236370">
    <property type="component" value="Unassembled WGS sequence"/>
</dbReference>
<sequence length="73" mass="8655">MNTPKEEFQDWPIVRIAAHLPDLIVYGHFSPERPFIDYFDGVLMFVDISGKCKRDVCLMWMSNRLAWEFTCRA</sequence>
<evidence type="ECO:0000313" key="2">
    <source>
        <dbReference type="Proteomes" id="UP000236370"/>
    </source>
</evidence>
<organism evidence="1 2">
    <name type="scientific">Pan troglodytes</name>
    <name type="common">Chimpanzee</name>
    <dbReference type="NCBI Taxonomy" id="9598"/>
    <lineage>
        <taxon>Eukaryota</taxon>
        <taxon>Metazoa</taxon>
        <taxon>Chordata</taxon>
        <taxon>Craniata</taxon>
        <taxon>Vertebrata</taxon>
        <taxon>Euteleostomi</taxon>
        <taxon>Mammalia</taxon>
        <taxon>Eutheria</taxon>
        <taxon>Euarchontoglires</taxon>
        <taxon>Primates</taxon>
        <taxon>Haplorrhini</taxon>
        <taxon>Catarrhini</taxon>
        <taxon>Hominidae</taxon>
        <taxon>Pan</taxon>
    </lineage>
</organism>
<evidence type="ECO:0000313" key="1">
    <source>
        <dbReference type="EMBL" id="PNI48255.1"/>
    </source>
</evidence>
<dbReference type="EMBL" id="NBAG03000285">
    <property type="protein sequence ID" value="PNI48255.1"/>
    <property type="molecule type" value="Genomic_DNA"/>
</dbReference>
<protein>
    <submittedName>
        <fullName evidence="1">ADCY10 isoform 4</fullName>
    </submittedName>
</protein>
<gene>
    <name evidence="1" type="ORF">CK820_G0027792</name>
</gene>
<accession>A0A2J8LLW0</accession>
<reference evidence="1 2" key="1">
    <citation type="submission" date="2017-12" db="EMBL/GenBank/DDBJ databases">
        <title>High-resolution comparative analysis of great ape genomes.</title>
        <authorList>
            <person name="Pollen A."/>
            <person name="Hastie A."/>
            <person name="Hormozdiari F."/>
            <person name="Dougherty M."/>
            <person name="Liu R."/>
            <person name="Chaisson M."/>
            <person name="Hoppe E."/>
            <person name="Hill C."/>
            <person name="Pang A."/>
            <person name="Hillier L."/>
            <person name="Baker C."/>
            <person name="Armstrong J."/>
            <person name="Shendure J."/>
            <person name="Paten B."/>
            <person name="Wilson R."/>
            <person name="Chao H."/>
            <person name="Schneider V."/>
            <person name="Ventura M."/>
            <person name="Kronenberg Z."/>
            <person name="Murali S."/>
            <person name="Gordon D."/>
            <person name="Cantsilieris S."/>
            <person name="Munson K."/>
            <person name="Nelson B."/>
            <person name="Raja A."/>
            <person name="Underwood J."/>
            <person name="Diekhans M."/>
            <person name="Fiddes I."/>
            <person name="Haussler D."/>
            <person name="Eichler E."/>
        </authorList>
    </citation>
    <scope>NUCLEOTIDE SEQUENCE [LARGE SCALE GENOMIC DNA]</scope>
    <source>
        <strain evidence="1">Yerkes chimp pedigree #C0471</strain>
    </source>
</reference>
<proteinExistence type="predicted"/>